<dbReference type="SUPFAM" id="SSF48403">
    <property type="entry name" value="Ankyrin repeat"/>
    <property type="match status" value="1"/>
</dbReference>
<reference evidence="3" key="1">
    <citation type="submission" date="2011-10" db="EMBL/GenBank/DDBJ databases">
        <title>Provirophages and transpovirons: unique mobilome of giant viruses.</title>
        <authorList>
            <person name="Desnues C."/>
            <person name="LaScola B."/>
            <person name="Yutin N."/>
            <person name="Fournous G."/>
            <person name="Koonin E."/>
            <person name="Raoult D."/>
        </authorList>
    </citation>
    <scope>NUCLEOTIDE SEQUENCE</scope>
    <source>
        <strain evidence="3">Mv13-mv</strain>
    </source>
</reference>
<dbReference type="InterPro" id="IPR051637">
    <property type="entry name" value="Ank_repeat_dom-contain_49"/>
</dbReference>
<evidence type="ECO:0000313" key="3">
    <source>
        <dbReference type="EMBL" id="AEX62835.1"/>
    </source>
</evidence>
<evidence type="ECO:0000256" key="2">
    <source>
        <dbReference type="ARBA" id="ARBA00023043"/>
    </source>
</evidence>
<dbReference type="Pfam" id="PF12796">
    <property type="entry name" value="Ank_2"/>
    <property type="match status" value="1"/>
</dbReference>
<dbReference type="Gene3D" id="1.25.40.20">
    <property type="entry name" value="Ankyrin repeat-containing domain"/>
    <property type="match status" value="3"/>
</dbReference>
<dbReference type="InterPro" id="IPR002110">
    <property type="entry name" value="Ankyrin_rpt"/>
</dbReference>
<accession>H2EEL2</accession>
<proteinExistence type="predicted"/>
<organism evidence="3">
    <name type="scientific">Moumouvirus sp. 'Monve'</name>
    <dbReference type="NCBI Taxonomy" id="1128131"/>
    <lineage>
        <taxon>Viruses</taxon>
        <taxon>Varidnaviria</taxon>
        <taxon>Bamfordvirae</taxon>
        <taxon>Nucleocytoviricota</taxon>
        <taxon>Megaviricetes</taxon>
        <taxon>Imitervirales</taxon>
        <taxon>Mimiviridae</taxon>
        <taxon>Megamimivirinae</taxon>
        <taxon>Moumouvirus</taxon>
    </lineage>
</organism>
<dbReference type="PANTHER" id="PTHR24180:SF45">
    <property type="entry name" value="POLY [ADP-RIBOSE] POLYMERASE TANKYRASE"/>
    <property type="match status" value="1"/>
</dbReference>
<protein>
    <submittedName>
        <fullName evidence="3">Putative ankyrin repeat protein</fullName>
    </submittedName>
</protein>
<dbReference type="InterPro" id="IPR036770">
    <property type="entry name" value="Ankyrin_rpt-contain_sf"/>
</dbReference>
<gene>
    <name evidence="3" type="ORF">mv_L630</name>
</gene>
<keyword evidence="1" id="KW-0677">Repeat</keyword>
<dbReference type="Pfam" id="PF00023">
    <property type="entry name" value="Ank"/>
    <property type="match status" value="2"/>
</dbReference>
<dbReference type="PROSITE" id="PS50088">
    <property type="entry name" value="ANK_REPEAT"/>
    <property type="match status" value="3"/>
</dbReference>
<sequence length="373" mass="43243">MNYHIDIEYNCTPTIKCKGFTKLMYYIINKNNDKIIKNIKKNKTDINAKNSLGWTALMIACKNSRLFNNLEIIKLLLEYGADPNIQNDNGWTALMLTSRFSHKTSTLETVKILLEHNADPNIQHNYGWTALMLSSCFSNKDSNIETIKLLLKYEANPNIQNNDGNTALILSSIYSHNKSNPKTVQLLLQNGAHPNIINKNKYSALLTISDNLQYESDLDVIELLLQYGADTTITNNDGSTSLILISKKSKKYFINLLPIFLRYGKNHLVKDKFGATFINYLNNYYINECYKIVKKFIKTKSLFNKTMKELISTYSEFIFRPTSLRINIISLKWNLDKDYNELKLIYPTLFNYFGIYDRDSLNLKVSPYFSYIY</sequence>
<dbReference type="EMBL" id="JN885998">
    <property type="protein sequence ID" value="AEX62835.1"/>
    <property type="molecule type" value="Genomic_DNA"/>
</dbReference>
<dbReference type="SMART" id="SM00248">
    <property type="entry name" value="ANK"/>
    <property type="match status" value="6"/>
</dbReference>
<keyword evidence="2" id="KW-0040">ANK repeat</keyword>
<name>H2EEL2_9VIRU</name>
<dbReference type="PANTHER" id="PTHR24180">
    <property type="entry name" value="CYCLIN-DEPENDENT KINASE INHIBITOR 2C-RELATED"/>
    <property type="match status" value="1"/>
</dbReference>
<dbReference type="PROSITE" id="PS50297">
    <property type="entry name" value="ANK_REP_REGION"/>
    <property type="match status" value="1"/>
</dbReference>
<evidence type="ECO:0000256" key="1">
    <source>
        <dbReference type="ARBA" id="ARBA00022737"/>
    </source>
</evidence>